<sequence>MTRTATERETARELVERARALQPRLRELQPAHAELGSYSEEIHEAFTEARLYDILRPERFGGLQLGIETFFDVVVEIARADPAVAWSFELGASHAYQFSSYFPEEAQTEIYATYPFVAASRAFALKSTVEKVEGGYRLSGRWDYNSGCTWSSHFMPVAPFTDASGHRRDLMFILPRTDYTVLDDWGADRTIGLHASSSNSIEVEGAFIPGHRVVPYAWKADDGSTTESVGYGFLRDPTYLGRVAAFTMAGLVTSQVGAALACLDEYERLLVNEPSASSRADSPDYQRWYGTILSDAEAAKHLFTTAIALSAEGKERWAAGGDPYTALDDVRIRLLLVRAAILAGDAIDLAFTTAGPASHSTSGSRLEKYYRDAAMYRTHIGSQFDVILASSARFMLGRPLTM</sequence>
<dbReference type="Gene3D" id="1.20.140.10">
    <property type="entry name" value="Butyryl-CoA Dehydrogenase, subunit A, domain 3"/>
    <property type="match status" value="1"/>
</dbReference>
<dbReference type="RefSeq" id="WP_259525934.1">
    <property type="nucleotide sequence ID" value="NZ_JANLCK010000003.1"/>
</dbReference>
<dbReference type="SUPFAM" id="SSF47203">
    <property type="entry name" value="Acyl-CoA dehydrogenase C-terminal domain-like"/>
    <property type="match status" value="1"/>
</dbReference>
<evidence type="ECO:0008006" key="6">
    <source>
        <dbReference type="Google" id="ProtNLM"/>
    </source>
</evidence>
<gene>
    <name evidence="4" type="ORF">N1028_05930</name>
</gene>
<feature type="domain" description="Acyl-CoA dehydrogenase C-terminal" evidence="3">
    <location>
        <begin position="253"/>
        <end position="383"/>
    </location>
</feature>
<reference evidence="4" key="1">
    <citation type="submission" date="2022-08" db="EMBL/GenBank/DDBJ databases">
        <authorList>
            <person name="Deng Y."/>
            <person name="Han X.-F."/>
            <person name="Zhang Y.-Q."/>
        </authorList>
    </citation>
    <scope>NUCLEOTIDE SEQUENCE</scope>
    <source>
        <strain evidence="4">CPCC 203407</strain>
    </source>
</reference>
<organism evidence="4 5">
    <name type="scientific">Herbiconiux oxytropis</name>
    <dbReference type="NCBI Taxonomy" id="2970915"/>
    <lineage>
        <taxon>Bacteria</taxon>
        <taxon>Bacillati</taxon>
        <taxon>Actinomycetota</taxon>
        <taxon>Actinomycetes</taxon>
        <taxon>Micrococcales</taxon>
        <taxon>Microbacteriaceae</taxon>
        <taxon>Herbiconiux</taxon>
    </lineage>
</organism>
<dbReference type="SUPFAM" id="SSF56645">
    <property type="entry name" value="Acyl-CoA dehydrogenase NM domain-like"/>
    <property type="match status" value="1"/>
</dbReference>
<feature type="domain" description="Acyl-CoA dehydrogenase/oxidase N-terminal" evidence="2">
    <location>
        <begin position="8"/>
        <end position="109"/>
    </location>
</feature>
<dbReference type="GO" id="GO:0050660">
    <property type="term" value="F:flavin adenine dinucleotide binding"/>
    <property type="evidence" value="ECO:0007669"/>
    <property type="project" value="InterPro"/>
</dbReference>
<dbReference type="Proteomes" id="UP001165587">
    <property type="component" value="Unassembled WGS sequence"/>
</dbReference>
<dbReference type="InterPro" id="IPR013786">
    <property type="entry name" value="AcylCoA_DH/ox_N"/>
</dbReference>
<evidence type="ECO:0000259" key="2">
    <source>
        <dbReference type="Pfam" id="PF02771"/>
    </source>
</evidence>
<dbReference type="Pfam" id="PF02771">
    <property type="entry name" value="Acyl-CoA_dh_N"/>
    <property type="match status" value="1"/>
</dbReference>
<accession>A0AA41XC00</accession>
<evidence type="ECO:0000313" key="4">
    <source>
        <dbReference type="EMBL" id="MCS5725431.1"/>
    </source>
</evidence>
<keyword evidence="5" id="KW-1185">Reference proteome</keyword>
<comment type="caution">
    <text evidence="4">The sequence shown here is derived from an EMBL/GenBank/DDBJ whole genome shotgun (WGS) entry which is preliminary data.</text>
</comment>
<dbReference type="AlphaFoldDB" id="A0AA41XC00"/>
<evidence type="ECO:0000256" key="1">
    <source>
        <dbReference type="ARBA" id="ARBA00023002"/>
    </source>
</evidence>
<dbReference type="EMBL" id="JANLCK010000003">
    <property type="protein sequence ID" value="MCS5725431.1"/>
    <property type="molecule type" value="Genomic_DNA"/>
</dbReference>
<dbReference type="InterPro" id="IPR013107">
    <property type="entry name" value="Acyl-CoA_DH_C"/>
</dbReference>
<proteinExistence type="predicted"/>
<dbReference type="InterPro" id="IPR046373">
    <property type="entry name" value="Acyl-CoA_Oxase/DH_mid-dom_sf"/>
</dbReference>
<dbReference type="InterPro" id="IPR037069">
    <property type="entry name" value="AcylCoA_DH/ox_N_sf"/>
</dbReference>
<protein>
    <recommendedName>
        <fullName evidence="6">Hydroxylase</fullName>
    </recommendedName>
</protein>
<evidence type="ECO:0000313" key="5">
    <source>
        <dbReference type="Proteomes" id="UP001165587"/>
    </source>
</evidence>
<name>A0AA41XC00_9MICO</name>
<dbReference type="GO" id="GO:0016627">
    <property type="term" value="F:oxidoreductase activity, acting on the CH-CH group of donors"/>
    <property type="evidence" value="ECO:0007669"/>
    <property type="project" value="InterPro"/>
</dbReference>
<dbReference type="InterPro" id="IPR036250">
    <property type="entry name" value="AcylCo_DH-like_C"/>
</dbReference>
<dbReference type="Pfam" id="PF08028">
    <property type="entry name" value="Acyl-CoA_dh_2"/>
    <property type="match status" value="1"/>
</dbReference>
<dbReference type="InterPro" id="IPR009100">
    <property type="entry name" value="AcylCoA_DH/oxidase_NM_dom_sf"/>
</dbReference>
<keyword evidence="1" id="KW-0560">Oxidoreductase</keyword>
<evidence type="ECO:0000259" key="3">
    <source>
        <dbReference type="Pfam" id="PF08028"/>
    </source>
</evidence>
<dbReference type="PIRSF" id="PIRSF016578">
    <property type="entry name" value="HsaA"/>
    <property type="match status" value="1"/>
</dbReference>
<dbReference type="Gene3D" id="2.40.110.10">
    <property type="entry name" value="Butyryl-CoA Dehydrogenase, subunit A, domain 2"/>
    <property type="match status" value="1"/>
</dbReference>
<dbReference type="Gene3D" id="1.10.540.10">
    <property type="entry name" value="Acyl-CoA dehydrogenase/oxidase, N-terminal domain"/>
    <property type="match status" value="1"/>
</dbReference>